<protein>
    <submittedName>
        <fullName evidence="1">Uncharacterized protein</fullName>
    </submittedName>
</protein>
<name>A0A5S9R429_9HYPH</name>
<dbReference type="EMBL" id="CACSAS010000017">
    <property type="protein sequence ID" value="CAA0128970.1"/>
    <property type="molecule type" value="Genomic_DNA"/>
</dbReference>
<proteinExistence type="predicted"/>
<reference evidence="1 2" key="1">
    <citation type="submission" date="2019-12" db="EMBL/GenBank/DDBJ databases">
        <authorList>
            <person name="Reyes-Prieto M."/>
        </authorList>
    </citation>
    <scope>NUCLEOTIDE SEQUENCE [LARGE SCALE GENOMIC DNA]</scope>
    <source>
        <strain evidence="1">HF14-78462</strain>
    </source>
</reference>
<gene>
    <name evidence="1" type="ORF">STARVERO_04392</name>
</gene>
<dbReference type="AlphaFoldDB" id="A0A5S9R429"/>
<dbReference type="Proteomes" id="UP000433050">
    <property type="component" value="Unassembled WGS sequence"/>
</dbReference>
<evidence type="ECO:0000313" key="1">
    <source>
        <dbReference type="EMBL" id="CAA0128970.1"/>
    </source>
</evidence>
<sequence>MEVVFVIRDVGVRRASLLGEHPGPTGRPRLRVHILGEKHRCAIDARLAFKTEEAARAARAQARRYRHRCRFAGRELTVVAAHLELLDRGLKQAA</sequence>
<evidence type="ECO:0000313" key="2">
    <source>
        <dbReference type="Proteomes" id="UP000433050"/>
    </source>
</evidence>
<accession>A0A5S9R429</accession>
<organism evidence="1 2">
    <name type="scientific">Starkeya nomas</name>
    <dbReference type="NCBI Taxonomy" id="2666134"/>
    <lineage>
        <taxon>Bacteria</taxon>
        <taxon>Pseudomonadati</taxon>
        <taxon>Pseudomonadota</taxon>
        <taxon>Alphaproteobacteria</taxon>
        <taxon>Hyphomicrobiales</taxon>
        <taxon>Xanthobacteraceae</taxon>
        <taxon>Starkeya</taxon>
    </lineage>
</organism>
<keyword evidence="2" id="KW-1185">Reference proteome</keyword>